<gene>
    <name evidence="4" type="ORF">GA0074696_0765</name>
    <name evidence="3" type="ORF">HDA35_001710</name>
</gene>
<dbReference type="PRINTS" id="PR00080">
    <property type="entry name" value="SDRFAMILY"/>
</dbReference>
<dbReference type="EMBL" id="JACCCQ010000001">
    <property type="protein sequence ID" value="NYF55879.1"/>
    <property type="molecule type" value="Genomic_DNA"/>
</dbReference>
<dbReference type="Proteomes" id="UP000198228">
    <property type="component" value="Chromosome I"/>
</dbReference>
<dbReference type="PROSITE" id="PS00061">
    <property type="entry name" value="ADH_SHORT"/>
    <property type="match status" value="1"/>
</dbReference>
<dbReference type="InterPro" id="IPR002347">
    <property type="entry name" value="SDR_fam"/>
</dbReference>
<organism evidence="4 5">
    <name type="scientific">Micromonospora purpureochromogenes</name>
    <dbReference type="NCBI Taxonomy" id="47872"/>
    <lineage>
        <taxon>Bacteria</taxon>
        <taxon>Bacillati</taxon>
        <taxon>Actinomycetota</taxon>
        <taxon>Actinomycetes</taxon>
        <taxon>Micromonosporales</taxon>
        <taxon>Micromonosporaceae</taxon>
        <taxon>Micromonospora</taxon>
    </lineage>
</organism>
<keyword evidence="6" id="KW-1185">Reference proteome</keyword>
<keyword evidence="2 3" id="KW-0560">Oxidoreductase</keyword>
<dbReference type="PRINTS" id="PR00081">
    <property type="entry name" value="GDHRDH"/>
</dbReference>
<dbReference type="Gene3D" id="3.40.50.720">
    <property type="entry name" value="NAD(P)-binding Rossmann-like Domain"/>
    <property type="match status" value="1"/>
</dbReference>
<evidence type="ECO:0000256" key="2">
    <source>
        <dbReference type="ARBA" id="ARBA00023002"/>
    </source>
</evidence>
<dbReference type="PANTHER" id="PTHR42760:SF133">
    <property type="entry name" value="3-OXOACYL-[ACYL-CARRIER-PROTEIN] REDUCTASE"/>
    <property type="match status" value="1"/>
</dbReference>
<proteinExistence type="inferred from homology"/>
<dbReference type="EC" id="1.1.1.100" evidence="3"/>
<dbReference type="PANTHER" id="PTHR42760">
    <property type="entry name" value="SHORT-CHAIN DEHYDROGENASES/REDUCTASES FAMILY MEMBER"/>
    <property type="match status" value="1"/>
</dbReference>
<protein>
    <submittedName>
        <fullName evidence="3">3-oxoacyl-[acyl-carrier protein] reductase</fullName>
        <ecNumber evidence="3">1.1.1.100</ecNumber>
    </submittedName>
    <submittedName>
        <fullName evidence="4">NAD(P)-dependent dehydrogenase, short-chain alcohol dehydrogenase family</fullName>
    </submittedName>
</protein>
<evidence type="ECO:0000313" key="5">
    <source>
        <dbReference type="Proteomes" id="UP000198228"/>
    </source>
</evidence>
<dbReference type="Pfam" id="PF13561">
    <property type="entry name" value="adh_short_C2"/>
    <property type="match status" value="1"/>
</dbReference>
<evidence type="ECO:0000313" key="3">
    <source>
        <dbReference type="EMBL" id="NYF55879.1"/>
    </source>
</evidence>
<dbReference type="EMBL" id="LT607410">
    <property type="protein sequence ID" value="SCE77368.1"/>
    <property type="molecule type" value="Genomic_DNA"/>
</dbReference>
<dbReference type="AlphaFoldDB" id="A0A1C4V038"/>
<dbReference type="Proteomes" id="UP000631553">
    <property type="component" value="Unassembled WGS sequence"/>
</dbReference>
<dbReference type="InterPro" id="IPR036291">
    <property type="entry name" value="NAD(P)-bd_dom_sf"/>
</dbReference>
<reference evidence="4 5" key="1">
    <citation type="submission" date="2016-06" db="EMBL/GenBank/DDBJ databases">
        <authorList>
            <person name="Kjaerup R.B."/>
            <person name="Dalgaard T.S."/>
            <person name="Juul-Madsen H.R."/>
        </authorList>
    </citation>
    <scope>NUCLEOTIDE SEQUENCE [LARGE SCALE GENOMIC DNA]</scope>
    <source>
        <strain evidence="4 5">DSM 43821</strain>
    </source>
</reference>
<dbReference type="RefSeq" id="WP_088959812.1">
    <property type="nucleotide sequence ID" value="NZ_JACCCQ010000001.1"/>
</dbReference>
<accession>A0A1C4V038</accession>
<reference evidence="3 6" key="2">
    <citation type="submission" date="2020-07" db="EMBL/GenBank/DDBJ databases">
        <title>Sequencing the genomes of 1000 actinobacteria strains.</title>
        <authorList>
            <person name="Klenk H.-P."/>
        </authorList>
    </citation>
    <scope>NUCLEOTIDE SEQUENCE [LARGE SCALE GENOMIC DNA]</scope>
    <source>
        <strain evidence="3 6">DSM 43814</strain>
    </source>
</reference>
<dbReference type="FunFam" id="3.40.50.720:FF:000084">
    <property type="entry name" value="Short-chain dehydrogenase reductase"/>
    <property type="match status" value="1"/>
</dbReference>
<name>A0A1C4V038_9ACTN</name>
<dbReference type="InterPro" id="IPR020904">
    <property type="entry name" value="Sc_DH/Rdtase_CS"/>
</dbReference>
<dbReference type="GO" id="GO:0004316">
    <property type="term" value="F:3-oxoacyl-[acyl-carrier-protein] reductase (NADPH) activity"/>
    <property type="evidence" value="ECO:0007669"/>
    <property type="project" value="UniProtKB-EC"/>
</dbReference>
<evidence type="ECO:0000256" key="1">
    <source>
        <dbReference type="ARBA" id="ARBA00006484"/>
    </source>
</evidence>
<dbReference type="SUPFAM" id="SSF51735">
    <property type="entry name" value="NAD(P)-binding Rossmann-fold domains"/>
    <property type="match status" value="1"/>
</dbReference>
<sequence>MPDHSAPVAVVTGGAGGIGRAVTAALAGAGHRVLSVDVEQSADPSAHAALVADVAVPGQVEELFGRIHERYGLPDVLVNNAGVYHARDFLDYDPTTYAQVLDVNLGAAFFCTQAYARALVAAGRPGSVVNVASISGQSGSPDAAYGASKGAVIALTRSLGRALSGHGIRVNAVAPGLVDTPMAARIPAGRRDDYRARIPLGRFGEPAEIAAAVAWLAGRDSSYVTATVLDVNGGLH</sequence>
<comment type="similarity">
    <text evidence="1">Belongs to the short-chain dehydrogenases/reductases (SDR) family.</text>
</comment>
<evidence type="ECO:0000313" key="6">
    <source>
        <dbReference type="Proteomes" id="UP000631553"/>
    </source>
</evidence>
<evidence type="ECO:0000313" key="4">
    <source>
        <dbReference type="EMBL" id="SCE77368.1"/>
    </source>
</evidence>